<dbReference type="AlphaFoldDB" id="A0A2G9GZW2"/>
<accession>A0A2G9GZW2</accession>
<name>A0A2G9GZW2_9LAMI</name>
<evidence type="ECO:0000313" key="2">
    <source>
        <dbReference type="Proteomes" id="UP000231279"/>
    </source>
</evidence>
<protein>
    <submittedName>
        <fullName evidence="1">Uncharacterized protein</fullName>
    </submittedName>
</protein>
<dbReference type="EMBL" id="NKXS01003139">
    <property type="protein sequence ID" value="PIN10765.1"/>
    <property type="molecule type" value="Genomic_DNA"/>
</dbReference>
<gene>
    <name evidence="1" type="ORF">CDL12_16642</name>
</gene>
<sequence>MALILNYKERTSANFCNRFWCRTASHSQFGFASNEQPVVHRCFRRQSDIFQTEAFFLKVNKFACLPLSLQK</sequence>
<organism evidence="1 2">
    <name type="scientific">Handroanthus impetiginosus</name>
    <dbReference type="NCBI Taxonomy" id="429701"/>
    <lineage>
        <taxon>Eukaryota</taxon>
        <taxon>Viridiplantae</taxon>
        <taxon>Streptophyta</taxon>
        <taxon>Embryophyta</taxon>
        <taxon>Tracheophyta</taxon>
        <taxon>Spermatophyta</taxon>
        <taxon>Magnoliopsida</taxon>
        <taxon>eudicotyledons</taxon>
        <taxon>Gunneridae</taxon>
        <taxon>Pentapetalae</taxon>
        <taxon>asterids</taxon>
        <taxon>lamiids</taxon>
        <taxon>Lamiales</taxon>
        <taxon>Bignoniaceae</taxon>
        <taxon>Crescentiina</taxon>
        <taxon>Tabebuia alliance</taxon>
        <taxon>Handroanthus</taxon>
    </lineage>
</organism>
<dbReference type="Proteomes" id="UP000231279">
    <property type="component" value="Unassembled WGS sequence"/>
</dbReference>
<keyword evidence="2" id="KW-1185">Reference proteome</keyword>
<evidence type="ECO:0000313" key="1">
    <source>
        <dbReference type="EMBL" id="PIN10765.1"/>
    </source>
</evidence>
<reference evidence="2" key="1">
    <citation type="journal article" date="2018" name="Gigascience">
        <title>Genome assembly of the Pink Ipe (Handroanthus impetiginosus, Bignoniaceae), a highly valued, ecologically keystone Neotropical timber forest tree.</title>
        <authorList>
            <person name="Silva-Junior O.B."/>
            <person name="Grattapaglia D."/>
            <person name="Novaes E."/>
            <person name="Collevatti R.G."/>
        </authorList>
    </citation>
    <scope>NUCLEOTIDE SEQUENCE [LARGE SCALE GENOMIC DNA]</scope>
    <source>
        <strain evidence="2">cv. UFG-1</strain>
    </source>
</reference>
<proteinExistence type="predicted"/>
<comment type="caution">
    <text evidence="1">The sequence shown here is derived from an EMBL/GenBank/DDBJ whole genome shotgun (WGS) entry which is preliminary data.</text>
</comment>